<dbReference type="EMBL" id="AGBW02007651">
    <property type="protein sequence ID" value="OWR54987.1"/>
    <property type="molecule type" value="Genomic_DNA"/>
</dbReference>
<organism evidence="1 2">
    <name type="scientific">Danaus plexippus plexippus</name>
    <dbReference type="NCBI Taxonomy" id="278856"/>
    <lineage>
        <taxon>Eukaryota</taxon>
        <taxon>Metazoa</taxon>
        <taxon>Ecdysozoa</taxon>
        <taxon>Arthropoda</taxon>
        <taxon>Hexapoda</taxon>
        <taxon>Insecta</taxon>
        <taxon>Pterygota</taxon>
        <taxon>Neoptera</taxon>
        <taxon>Endopterygota</taxon>
        <taxon>Lepidoptera</taxon>
        <taxon>Glossata</taxon>
        <taxon>Ditrysia</taxon>
        <taxon>Papilionoidea</taxon>
        <taxon>Nymphalidae</taxon>
        <taxon>Danainae</taxon>
        <taxon>Danaini</taxon>
        <taxon>Danaina</taxon>
        <taxon>Danaus</taxon>
        <taxon>Danaus</taxon>
    </lineage>
</organism>
<protein>
    <submittedName>
        <fullName evidence="1">Uncharacterized protein</fullName>
    </submittedName>
</protein>
<dbReference type="AlphaFoldDB" id="A0A212FMM7"/>
<name>A0A212FMM7_DANPL</name>
<comment type="caution">
    <text evidence="1">The sequence shown here is derived from an EMBL/GenBank/DDBJ whole genome shotgun (WGS) entry which is preliminary data.</text>
</comment>
<evidence type="ECO:0000313" key="1">
    <source>
        <dbReference type="EMBL" id="OWR54987.1"/>
    </source>
</evidence>
<dbReference type="InParanoid" id="A0A212FMM7"/>
<sequence length="195" mass="23380">MDTSETTTCEEFSRFARFNPYSVLDDEWMVFYYWGPSQSPMFVRFFIPTKKHIAYMRYEMEHHLVAPINWTARGVFMKERTNMTYYLEEVSDRGHYKLYELFRDIKENVVLTPVDVRFKQTSDTRYFAVMNCADDVVFLFSRVAHVPKKKEIPEVVSIFGYRGRGGRSYLYQGHHWMPIDEADDADYEDALKRNY</sequence>
<accession>A0A212FMM7</accession>
<reference evidence="1 2" key="1">
    <citation type="journal article" date="2011" name="Cell">
        <title>The monarch butterfly genome yields insights into long-distance migration.</title>
        <authorList>
            <person name="Zhan S."/>
            <person name="Merlin C."/>
            <person name="Boore J.L."/>
            <person name="Reppert S.M."/>
        </authorList>
    </citation>
    <scope>NUCLEOTIDE SEQUENCE [LARGE SCALE GENOMIC DNA]</scope>
    <source>
        <strain evidence="1">F-2</strain>
    </source>
</reference>
<dbReference type="eggNOG" id="ENOG502TC1E">
    <property type="taxonomic scope" value="Eukaryota"/>
</dbReference>
<proteinExistence type="predicted"/>
<keyword evidence="2" id="KW-1185">Reference proteome</keyword>
<evidence type="ECO:0000313" key="2">
    <source>
        <dbReference type="Proteomes" id="UP000007151"/>
    </source>
</evidence>
<dbReference type="Proteomes" id="UP000007151">
    <property type="component" value="Unassembled WGS sequence"/>
</dbReference>
<gene>
    <name evidence="1" type="ORF">KGM_206889</name>
</gene>
<dbReference type="KEGG" id="dpl:KGM_206889"/>